<gene>
    <name evidence="3" type="ORF">SAMN05444171_0906</name>
</gene>
<dbReference type="CDD" id="cd03794">
    <property type="entry name" value="GT4_WbuB-like"/>
    <property type="match status" value="1"/>
</dbReference>
<dbReference type="GO" id="GO:0016757">
    <property type="term" value="F:glycosyltransferase activity"/>
    <property type="evidence" value="ECO:0007669"/>
    <property type="project" value="UniProtKB-ARBA"/>
</dbReference>
<dbReference type="PANTHER" id="PTHR12526">
    <property type="entry name" value="GLYCOSYLTRANSFERASE"/>
    <property type="match status" value="1"/>
</dbReference>
<evidence type="ECO:0000313" key="4">
    <source>
        <dbReference type="Proteomes" id="UP000183208"/>
    </source>
</evidence>
<protein>
    <submittedName>
        <fullName evidence="3">Glycosyltransferase involved in cell wall bisynthesis</fullName>
    </submittedName>
</protein>
<dbReference type="Pfam" id="PF00534">
    <property type="entry name" value="Glycos_transf_1"/>
    <property type="match status" value="1"/>
</dbReference>
<dbReference type="OrthoDB" id="185319at2"/>
<dbReference type="EMBL" id="FNTI01000001">
    <property type="protein sequence ID" value="SEC21574.1"/>
    <property type="molecule type" value="Genomic_DNA"/>
</dbReference>
<proteinExistence type="predicted"/>
<name>A0A1H4QPT7_9BRAD</name>
<organism evidence="3 4">
    <name type="scientific">Bradyrhizobium lablabi</name>
    <dbReference type="NCBI Taxonomy" id="722472"/>
    <lineage>
        <taxon>Bacteria</taxon>
        <taxon>Pseudomonadati</taxon>
        <taxon>Pseudomonadota</taxon>
        <taxon>Alphaproteobacteria</taxon>
        <taxon>Hyphomicrobiales</taxon>
        <taxon>Nitrobacteraceae</taxon>
        <taxon>Bradyrhizobium</taxon>
    </lineage>
</organism>
<evidence type="ECO:0000259" key="1">
    <source>
        <dbReference type="Pfam" id="PF00534"/>
    </source>
</evidence>
<dbReference type="InterPro" id="IPR028098">
    <property type="entry name" value="Glyco_trans_4-like_N"/>
</dbReference>
<dbReference type="Gene3D" id="3.40.50.2000">
    <property type="entry name" value="Glycogen Phosphorylase B"/>
    <property type="match status" value="2"/>
</dbReference>
<evidence type="ECO:0000313" key="3">
    <source>
        <dbReference type="EMBL" id="SEC21574.1"/>
    </source>
</evidence>
<keyword evidence="3" id="KW-0808">Transferase</keyword>
<dbReference type="Proteomes" id="UP000183208">
    <property type="component" value="Unassembled WGS sequence"/>
</dbReference>
<feature type="domain" description="Glycosyl transferase family 1" evidence="1">
    <location>
        <begin position="230"/>
        <end position="387"/>
    </location>
</feature>
<dbReference type="PANTHER" id="PTHR12526:SF622">
    <property type="entry name" value="GLYCOSYLTRANSFERASE (GROUP I)"/>
    <property type="match status" value="1"/>
</dbReference>
<dbReference type="Pfam" id="PF13579">
    <property type="entry name" value="Glyco_trans_4_4"/>
    <property type="match status" value="1"/>
</dbReference>
<dbReference type="SUPFAM" id="SSF53756">
    <property type="entry name" value="UDP-Glycosyltransferase/glycogen phosphorylase"/>
    <property type="match status" value="1"/>
</dbReference>
<dbReference type="InterPro" id="IPR001296">
    <property type="entry name" value="Glyco_trans_1"/>
</dbReference>
<reference evidence="3 4" key="1">
    <citation type="submission" date="2016-10" db="EMBL/GenBank/DDBJ databases">
        <authorList>
            <person name="de Groot N.N."/>
        </authorList>
    </citation>
    <scope>NUCLEOTIDE SEQUENCE [LARGE SCALE GENOMIC DNA]</scope>
    <source>
        <strain evidence="3 4">GAS522</strain>
    </source>
</reference>
<sequence length="420" mass="46220">MDETGRPLSIVIFCQYFFPENFGINTVAADLASRGHQVTVLTGMPNYPSGRFASGYGGWKVRREIYRGVRVVRVPIIARGQNSQVRLALNYLSYAISASMLAPFLLRRRPDVLLVYQLSPVTIALPAIVTKGIMRCGLLLWVQDIWPESVTATAAIKSRSVLGVLRWLVRQIYRRSTVIAVQSPHFIDFIRPLAPPDADFRYLPNTVDAFYRAVEVAPDAPERSYFRSGFTIVFAGNLGLAQDLEEIVGAIALLKNRRDIQWIFIGDGQRRGWLEGEIRDRRLAGNAQVIGSFPPEQMPTFFALADVLLMTLRDEAIFSLTVPSKLQSYLACGRPVLGAVSGAAAEALMESGAGLVALPGNAGSLAEAAVAMADMPAEQRRAMGRAALQYHALKFDRHAWLGRLEQWLRELASGPTSSAA</sequence>
<dbReference type="RefSeq" id="WP_074816087.1">
    <property type="nucleotide sequence ID" value="NZ_FNTI01000001.1"/>
</dbReference>
<accession>A0A1H4QPT7</accession>
<evidence type="ECO:0000259" key="2">
    <source>
        <dbReference type="Pfam" id="PF13579"/>
    </source>
</evidence>
<feature type="domain" description="Glycosyltransferase subfamily 4-like N-terminal" evidence="2">
    <location>
        <begin position="26"/>
        <end position="205"/>
    </location>
</feature>
<dbReference type="AlphaFoldDB" id="A0A1H4QPT7"/>